<evidence type="ECO:0000313" key="2">
    <source>
        <dbReference type="EMBL" id="AMW34516.1"/>
    </source>
</evidence>
<dbReference type="EMBL" id="CP014525">
    <property type="protein sequence ID" value="AMW34516.1"/>
    <property type="molecule type" value="Genomic_DNA"/>
</dbReference>
<gene>
    <name evidence="2" type="ORF">AY555_04210</name>
</gene>
<sequence>MRILALDTSVAACSACLWEDGRVLAGDSMPMMHGHAEALVPLLARLRDEVGLDWDSLDRIGVTVGPGSFTGLRVGLATARALRLATGVPVAGVTATRAWAASLPDAVRATAGSILVAIDTRRGDMYAELFRASDLVSLAGPEVVAASDLGVFMQRAGVASVPLVCGDASGLVDPLVQAGTLLAGPDIPWPDPAVVAALAAGAVLQDGDDVPSALYVRPPDAAIPANGGQLRPGAPAP</sequence>
<dbReference type="GO" id="GO:0005829">
    <property type="term" value="C:cytosol"/>
    <property type="evidence" value="ECO:0007669"/>
    <property type="project" value="TreeGrafter"/>
</dbReference>
<dbReference type="GO" id="GO:0002949">
    <property type="term" value="P:tRNA threonylcarbamoyladenosine modification"/>
    <property type="evidence" value="ECO:0007669"/>
    <property type="project" value="InterPro"/>
</dbReference>
<dbReference type="PANTHER" id="PTHR11735:SF11">
    <property type="entry name" value="TRNA THREONYLCARBAMOYLADENOSINE BIOSYNTHESIS PROTEIN TSAB"/>
    <property type="match status" value="1"/>
</dbReference>
<dbReference type="GeneID" id="53316354"/>
<dbReference type="InterPro" id="IPR000905">
    <property type="entry name" value="Gcp-like_dom"/>
</dbReference>
<dbReference type="Pfam" id="PF00814">
    <property type="entry name" value="TsaD"/>
    <property type="match status" value="1"/>
</dbReference>
<name>A0A143DCW7_9PROT</name>
<dbReference type="OrthoDB" id="9809995at2"/>
<organism evidence="2 3">
    <name type="scientific">Haematospirillum jordaniae</name>
    <dbReference type="NCBI Taxonomy" id="1549855"/>
    <lineage>
        <taxon>Bacteria</taxon>
        <taxon>Pseudomonadati</taxon>
        <taxon>Pseudomonadota</taxon>
        <taxon>Alphaproteobacteria</taxon>
        <taxon>Rhodospirillales</taxon>
        <taxon>Novispirillaceae</taxon>
        <taxon>Haematospirillum</taxon>
    </lineage>
</organism>
<dbReference type="AlphaFoldDB" id="A0A143DCW7"/>
<dbReference type="InterPro" id="IPR022496">
    <property type="entry name" value="T6A_TsaB"/>
</dbReference>
<dbReference type="SUPFAM" id="SSF53067">
    <property type="entry name" value="Actin-like ATPase domain"/>
    <property type="match status" value="2"/>
</dbReference>
<evidence type="ECO:0000259" key="1">
    <source>
        <dbReference type="Pfam" id="PF00814"/>
    </source>
</evidence>
<dbReference type="STRING" id="1549855.AY555_04210"/>
<dbReference type="Proteomes" id="UP000076066">
    <property type="component" value="Chromosome"/>
</dbReference>
<dbReference type="RefSeq" id="WP_066133858.1">
    <property type="nucleotide sequence ID" value="NZ_CP014525.1"/>
</dbReference>
<protein>
    <recommendedName>
        <fullName evidence="1">Gcp-like domain-containing protein</fullName>
    </recommendedName>
</protein>
<dbReference type="InterPro" id="IPR043129">
    <property type="entry name" value="ATPase_NBD"/>
</dbReference>
<reference evidence="2 3" key="1">
    <citation type="submission" date="2016-02" db="EMBL/GenBank/DDBJ databases">
        <title>Complete Genome of H5569, the type strain of the newly described species Haematospirillium jordaniae.</title>
        <authorList>
            <person name="Nicholson A.C."/>
            <person name="Humrighouse B.W."/>
            <person name="Loparov V."/>
            <person name="McQuiston J.R."/>
        </authorList>
    </citation>
    <scope>NUCLEOTIDE SEQUENCE [LARGE SCALE GENOMIC DNA]</scope>
    <source>
        <strain evidence="2 3">H5569</strain>
    </source>
</reference>
<dbReference type="KEGG" id="hjo:AY555_04210"/>
<feature type="domain" description="Gcp-like" evidence="1">
    <location>
        <begin position="34"/>
        <end position="128"/>
    </location>
</feature>
<keyword evidence="3" id="KW-1185">Reference proteome</keyword>
<dbReference type="PANTHER" id="PTHR11735">
    <property type="entry name" value="TRNA N6-ADENOSINE THREONYLCARBAMOYLTRANSFERASE"/>
    <property type="match status" value="1"/>
</dbReference>
<dbReference type="NCBIfam" id="TIGR03725">
    <property type="entry name" value="T6A_YeaZ"/>
    <property type="match status" value="1"/>
</dbReference>
<accession>A0A143DCW7</accession>
<evidence type="ECO:0000313" key="3">
    <source>
        <dbReference type="Proteomes" id="UP000076066"/>
    </source>
</evidence>
<dbReference type="Gene3D" id="3.30.420.40">
    <property type="match status" value="2"/>
</dbReference>
<proteinExistence type="predicted"/>